<dbReference type="GO" id="GO:0003677">
    <property type="term" value="F:DNA binding"/>
    <property type="evidence" value="ECO:0007669"/>
    <property type="project" value="UniProtKB-KW"/>
</dbReference>
<reference evidence="8 9" key="1">
    <citation type="submission" date="2019-06" db="EMBL/GenBank/DDBJ databases">
        <title>A chromosomal-level reference genome of Carpinus fangiana (Coryloideae, Betulaceae).</title>
        <authorList>
            <person name="Yang X."/>
            <person name="Wang Z."/>
            <person name="Zhang L."/>
            <person name="Hao G."/>
            <person name="Liu J."/>
            <person name="Yang Y."/>
        </authorList>
    </citation>
    <scope>NUCLEOTIDE SEQUENCE [LARGE SCALE GENOMIC DNA]</scope>
    <source>
        <strain evidence="8">Cfa_2016G</strain>
        <tissue evidence="8">Leaf</tissue>
    </source>
</reference>
<feature type="region of interest" description="Disordered" evidence="6">
    <location>
        <begin position="269"/>
        <end position="313"/>
    </location>
</feature>
<feature type="compositionally biased region" description="Basic and acidic residues" evidence="6">
    <location>
        <begin position="112"/>
        <end position="124"/>
    </location>
</feature>
<dbReference type="InterPro" id="IPR044787">
    <property type="entry name" value="HHO5-like"/>
</dbReference>
<dbReference type="InterPro" id="IPR017930">
    <property type="entry name" value="Myb_dom"/>
</dbReference>
<evidence type="ECO:0000313" key="8">
    <source>
        <dbReference type="EMBL" id="KAE7999560.1"/>
    </source>
</evidence>
<dbReference type="FunFam" id="1.10.10.60:FF:000007">
    <property type="entry name" value="Two-component response regulator"/>
    <property type="match status" value="1"/>
</dbReference>
<sequence>MGPSLDLSLVFVPKTISEFLGEISTNKNGSKKLSKLDDCVQRLEDERRKIEAFKRELPLCMLLLTDAIGRLKEEAMHCTEIDSADKKNWMSSAQLWSNGTTCDYKKEDSASEAKLRGEEEDRSVLENPAQPWSKRNRGGAFEASKDENEVSQVTGLSLMTPPLLELIPGNSVSKKRSYSGCRGGSSGSSLLTDPPRKQRRYWSPQLHRCFSEAVRQLGGEQVATPKQIRDLMQVDGLTNDEVKSHLQKYRLHVRKVTSSSNTNGLCIAQDQWGEHSKPNTSRSSSPQGLFSVGDDNSNEAGDEKSDGHSSKDG</sequence>
<dbReference type="PROSITE" id="PS51294">
    <property type="entry name" value="HTH_MYB"/>
    <property type="match status" value="1"/>
</dbReference>
<evidence type="ECO:0000256" key="6">
    <source>
        <dbReference type="SAM" id="MobiDB-lite"/>
    </source>
</evidence>
<organism evidence="8 9">
    <name type="scientific">Carpinus fangiana</name>
    <dbReference type="NCBI Taxonomy" id="176857"/>
    <lineage>
        <taxon>Eukaryota</taxon>
        <taxon>Viridiplantae</taxon>
        <taxon>Streptophyta</taxon>
        <taxon>Embryophyta</taxon>
        <taxon>Tracheophyta</taxon>
        <taxon>Spermatophyta</taxon>
        <taxon>Magnoliopsida</taxon>
        <taxon>eudicotyledons</taxon>
        <taxon>Gunneridae</taxon>
        <taxon>Pentapetalae</taxon>
        <taxon>rosids</taxon>
        <taxon>fabids</taxon>
        <taxon>Fagales</taxon>
        <taxon>Betulaceae</taxon>
        <taxon>Carpinus</taxon>
    </lineage>
</organism>
<dbReference type="GO" id="GO:0003700">
    <property type="term" value="F:DNA-binding transcription factor activity"/>
    <property type="evidence" value="ECO:0007669"/>
    <property type="project" value="InterPro"/>
</dbReference>
<name>A0A5N6QN31_9ROSI</name>
<dbReference type="InterPro" id="IPR058673">
    <property type="entry name" value="HHO5-like_N"/>
</dbReference>
<keyword evidence="4" id="KW-0804">Transcription</keyword>
<evidence type="ECO:0000256" key="5">
    <source>
        <dbReference type="ARBA" id="ARBA00023242"/>
    </source>
</evidence>
<dbReference type="InterPro" id="IPR001005">
    <property type="entry name" value="SANT/Myb"/>
</dbReference>
<comment type="subcellular location">
    <subcellularLocation>
        <location evidence="1">Nucleus</location>
    </subcellularLocation>
</comment>
<dbReference type="EMBL" id="CM017321">
    <property type="protein sequence ID" value="KAE7999560.1"/>
    <property type="molecule type" value="Genomic_DNA"/>
</dbReference>
<dbReference type="Proteomes" id="UP000327013">
    <property type="component" value="Chromosome 1"/>
</dbReference>
<dbReference type="SUPFAM" id="SSF46689">
    <property type="entry name" value="Homeodomain-like"/>
    <property type="match status" value="1"/>
</dbReference>
<dbReference type="OrthoDB" id="1908613at2759"/>
<evidence type="ECO:0000256" key="4">
    <source>
        <dbReference type="ARBA" id="ARBA00023163"/>
    </source>
</evidence>
<feature type="compositionally biased region" description="Polar residues" evidence="6">
    <location>
        <begin position="278"/>
        <end position="299"/>
    </location>
</feature>
<dbReference type="Pfam" id="PF26575">
    <property type="entry name" value="HHO5_N"/>
    <property type="match status" value="1"/>
</dbReference>
<evidence type="ECO:0000256" key="2">
    <source>
        <dbReference type="ARBA" id="ARBA00023015"/>
    </source>
</evidence>
<dbReference type="NCBIfam" id="TIGR01557">
    <property type="entry name" value="myb_SHAQKYF"/>
    <property type="match status" value="1"/>
</dbReference>
<keyword evidence="9" id="KW-1185">Reference proteome</keyword>
<accession>A0A5N6QN31</accession>
<feature type="compositionally biased region" description="Basic and acidic residues" evidence="6">
    <location>
        <begin position="301"/>
        <end position="313"/>
    </location>
</feature>
<evidence type="ECO:0000259" key="7">
    <source>
        <dbReference type="PROSITE" id="PS51294"/>
    </source>
</evidence>
<evidence type="ECO:0000256" key="3">
    <source>
        <dbReference type="ARBA" id="ARBA00023125"/>
    </source>
</evidence>
<dbReference type="PANTHER" id="PTHR31003">
    <property type="entry name" value="MYB FAMILY TRANSCRIPTION FACTOR"/>
    <property type="match status" value="1"/>
</dbReference>
<keyword evidence="3" id="KW-0238">DNA-binding</keyword>
<feature type="region of interest" description="Disordered" evidence="6">
    <location>
        <begin position="172"/>
        <end position="196"/>
    </location>
</feature>
<proteinExistence type="predicted"/>
<evidence type="ECO:0000313" key="9">
    <source>
        <dbReference type="Proteomes" id="UP000327013"/>
    </source>
</evidence>
<feature type="region of interest" description="Disordered" evidence="6">
    <location>
        <begin position="112"/>
        <end position="149"/>
    </location>
</feature>
<feature type="domain" description="HTH myb-type" evidence="7">
    <location>
        <begin position="195"/>
        <end position="254"/>
    </location>
</feature>
<evidence type="ECO:0000256" key="1">
    <source>
        <dbReference type="ARBA" id="ARBA00004123"/>
    </source>
</evidence>
<dbReference type="GO" id="GO:0005634">
    <property type="term" value="C:nucleus"/>
    <property type="evidence" value="ECO:0007669"/>
    <property type="project" value="UniProtKB-SubCell"/>
</dbReference>
<dbReference type="PANTHER" id="PTHR31003:SF22">
    <property type="entry name" value="TRANSCRIPTION FACTOR HHO5"/>
    <property type="match status" value="1"/>
</dbReference>
<keyword evidence="2" id="KW-0805">Transcription regulation</keyword>
<dbReference type="AlphaFoldDB" id="A0A5N6QN31"/>
<dbReference type="EMBL" id="CM017321">
    <property type="protein sequence ID" value="KAE7999562.1"/>
    <property type="molecule type" value="Genomic_DNA"/>
</dbReference>
<dbReference type="InterPro" id="IPR009057">
    <property type="entry name" value="Homeodomain-like_sf"/>
</dbReference>
<dbReference type="InterPro" id="IPR006447">
    <property type="entry name" value="Myb_dom_plants"/>
</dbReference>
<dbReference type="Gene3D" id="1.10.10.60">
    <property type="entry name" value="Homeodomain-like"/>
    <property type="match status" value="1"/>
</dbReference>
<protein>
    <recommendedName>
        <fullName evidence="7">HTH myb-type domain-containing protein</fullName>
    </recommendedName>
</protein>
<gene>
    <name evidence="8" type="ORF">FH972_003975</name>
</gene>
<keyword evidence="5" id="KW-0539">Nucleus</keyword>
<dbReference type="EMBL" id="CM017321">
    <property type="protein sequence ID" value="KAE7999563.1"/>
    <property type="molecule type" value="Genomic_DNA"/>
</dbReference>
<dbReference type="EMBL" id="CM017321">
    <property type="protein sequence ID" value="KAE7999561.1"/>
    <property type="molecule type" value="Genomic_DNA"/>
</dbReference>
<dbReference type="Pfam" id="PF00249">
    <property type="entry name" value="Myb_DNA-binding"/>
    <property type="match status" value="1"/>
</dbReference>